<feature type="domain" description="DUF5641" evidence="2">
    <location>
        <begin position="131"/>
        <end position="189"/>
    </location>
</feature>
<accession>A0A8X6TMU2</accession>
<protein>
    <recommendedName>
        <fullName evidence="2">DUF5641 domain-containing protein</fullName>
    </recommendedName>
</protein>
<dbReference type="InterPro" id="IPR040676">
    <property type="entry name" value="DUF5641"/>
</dbReference>
<sequence>MCFSNINLVDNKETIKDVTENKVLTNRSCSDEVNLQTLIVGISGKGLKGYVRAFFDTGYQNTYISKYAAKMLKLENLRIEKIKHGLFGGVEMSENYNRYRFNLNKELEIIYATDSEVNTSDNYALKRDVLQKLCVGDVVLVEDINKRRIYWPLAKIIEIIPGRDNVVRLAKVKTDNGIFLRLIQRLFPLEKSQSEDDPLPGANLLHKQAFQKQSAYPAAGPQRTSQDAASTNVPRTGRVIKPPQILDL</sequence>
<feature type="region of interest" description="Disordered" evidence="1">
    <location>
        <begin position="212"/>
        <end position="236"/>
    </location>
</feature>
<dbReference type="EMBL" id="BMAW01060158">
    <property type="protein sequence ID" value="GFT24837.1"/>
    <property type="molecule type" value="Genomic_DNA"/>
</dbReference>
<comment type="caution">
    <text evidence="3">The sequence shown here is derived from an EMBL/GenBank/DDBJ whole genome shotgun (WGS) entry which is preliminary data.</text>
</comment>
<evidence type="ECO:0000313" key="4">
    <source>
        <dbReference type="Proteomes" id="UP000887013"/>
    </source>
</evidence>
<gene>
    <name evidence="3" type="ORF">NPIL_695931</name>
</gene>
<organism evidence="3 4">
    <name type="scientific">Nephila pilipes</name>
    <name type="common">Giant wood spider</name>
    <name type="synonym">Nephila maculata</name>
    <dbReference type="NCBI Taxonomy" id="299642"/>
    <lineage>
        <taxon>Eukaryota</taxon>
        <taxon>Metazoa</taxon>
        <taxon>Ecdysozoa</taxon>
        <taxon>Arthropoda</taxon>
        <taxon>Chelicerata</taxon>
        <taxon>Arachnida</taxon>
        <taxon>Araneae</taxon>
        <taxon>Araneomorphae</taxon>
        <taxon>Entelegynae</taxon>
        <taxon>Araneoidea</taxon>
        <taxon>Nephilidae</taxon>
        <taxon>Nephila</taxon>
    </lineage>
</organism>
<dbReference type="OrthoDB" id="6433784at2759"/>
<evidence type="ECO:0000259" key="2">
    <source>
        <dbReference type="Pfam" id="PF18701"/>
    </source>
</evidence>
<keyword evidence="4" id="KW-1185">Reference proteome</keyword>
<reference evidence="3" key="1">
    <citation type="submission" date="2020-08" db="EMBL/GenBank/DDBJ databases">
        <title>Multicomponent nature underlies the extraordinary mechanical properties of spider dragline silk.</title>
        <authorList>
            <person name="Kono N."/>
            <person name="Nakamura H."/>
            <person name="Mori M."/>
            <person name="Yoshida Y."/>
            <person name="Ohtoshi R."/>
            <person name="Malay A.D."/>
            <person name="Moran D.A.P."/>
            <person name="Tomita M."/>
            <person name="Numata K."/>
            <person name="Arakawa K."/>
        </authorList>
    </citation>
    <scope>NUCLEOTIDE SEQUENCE</scope>
</reference>
<evidence type="ECO:0000313" key="3">
    <source>
        <dbReference type="EMBL" id="GFT24837.1"/>
    </source>
</evidence>
<evidence type="ECO:0000256" key="1">
    <source>
        <dbReference type="SAM" id="MobiDB-lite"/>
    </source>
</evidence>
<dbReference type="AlphaFoldDB" id="A0A8X6TMU2"/>
<dbReference type="Proteomes" id="UP000887013">
    <property type="component" value="Unassembled WGS sequence"/>
</dbReference>
<feature type="compositionally biased region" description="Polar residues" evidence="1">
    <location>
        <begin position="222"/>
        <end position="234"/>
    </location>
</feature>
<proteinExistence type="predicted"/>
<name>A0A8X6TMU2_NEPPI</name>
<dbReference type="Pfam" id="PF18701">
    <property type="entry name" value="DUF5641"/>
    <property type="match status" value="1"/>
</dbReference>